<evidence type="ECO:0000256" key="1">
    <source>
        <dbReference type="SAM" id="Coils"/>
    </source>
</evidence>
<dbReference type="OrthoDB" id="5086080at2759"/>
<proteinExistence type="predicted"/>
<dbReference type="PANTHER" id="PTHR37012:SF7">
    <property type="entry name" value="B-ZIP TRANSCRIPTION FACTOR (EUROFUNG)-RELATED"/>
    <property type="match status" value="1"/>
</dbReference>
<dbReference type="PANTHER" id="PTHR37012">
    <property type="entry name" value="B-ZIP TRANSCRIPTION FACTOR (EUROFUNG)-RELATED"/>
    <property type="match status" value="1"/>
</dbReference>
<name>A0A0D2FGM6_9EURO</name>
<feature type="compositionally biased region" description="Basic and acidic residues" evidence="2">
    <location>
        <begin position="19"/>
        <end position="32"/>
    </location>
</feature>
<dbReference type="HOGENOM" id="CLU_028818_2_1_1"/>
<organism evidence="3 4">
    <name type="scientific">Rhinocladiella mackenziei CBS 650.93</name>
    <dbReference type="NCBI Taxonomy" id="1442369"/>
    <lineage>
        <taxon>Eukaryota</taxon>
        <taxon>Fungi</taxon>
        <taxon>Dikarya</taxon>
        <taxon>Ascomycota</taxon>
        <taxon>Pezizomycotina</taxon>
        <taxon>Eurotiomycetes</taxon>
        <taxon>Chaetothyriomycetidae</taxon>
        <taxon>Chaetothyriales</taxon>
        <taxon>Herpotrichiellaceae</taxon>
        <taxon>Rhinocladiella</taxon>
    </lineage>
</organism>
<feature type="region of interest" description="Disordered" evidence="2">
    <location>
        <begin position="1"/>
        <end position="32"/>
    </location>
</feature>
<accession>A0A0D2FGM6</accession>
<dbReference type="CDD" id="cd14688">
    <property type="entry name" value="bZIP_YAP"/>
    <property type="match status" value="1"/>
</dbReference>
<dbReference type="AlphaFoldDB" id="A0A0D2FGM6"/>
<feature type="coiled-coil region" evidence="1">
    <location>
        <begin position="40"/>
        <end position="86"/>
    </location>
</feature>
<dbReference type="EMBL" id="KN847481">
    <property type="protein sequence ID" value="KIX01157.1"/>
    <property type="molecule type" value="Genomic_DNA"/>
</dbReference>
<dbReference type="Pfam" id="PF11905">
    <property type="entry name" value="DUF3425"/>
    <property type="match status" value="1"/>
</dbReference>
<dbReference type="RefSeq" id="XP_013268293.1">
    <property type="nucleotide sequence ID" value="XM_013412839.1"/>
</dbReference>
<sequence>MSTEALAVQPQASNRRSRQISDKRRDKKRVADRLCQRQARARTKTKIAELESLLARLTNQSGNEVYGQLREQLEKSRTECQSLKRKLTTIATLARINMDEDLDARHDAPDNGHSDFSPEQDKSPTDDLETNDPSVRHPEGTSCNLHRPLDLDFPNDDNPSFNFLDGILDFENLDQPGLAASSLRSEVMGGTNNFAATATSIELSFPESRSSCTCVHHSPALDQANMWSSMSQTLMDWKTHHWAQLKPGENHDDIAVRAVTEGWDAPSLGNLSISWRILLQVDQKVWANCRPVDRLAVLSIMNMLLQCHLNPSEENLSGLPAWYRPRPSQMAQKHAYAIDFFVWPGIRERFIYHQHKYCSDRFWSLLAQHFRFVWPYDLRDCYAHNRSTGRYQLSELFRRHLGDLSSFTFCKDMFNNFPEFECDIPKYMTIPQSLHPYPGFNQLSNEIARKEHDKTPGTQGPIDVAPTPSSRLQGQWRYLPQESQDGITKNDGQMSWPLPLHVDSFFS</sequence>
<dbReference type="Proteomes" id="UP000053617">
    <property type="component" value="Unassembled WGS sequence"/>
</dbReference>
<protein>
    <submittedName>
        <fullName evidence="3">Rhinocladiella mackenziei CBS 650.93 unplaced genomic scaffold supercont1.7, whole genome shotgun sequence</fullName>
    </submittedName>
</protein>
<feature type="compositionally biased region" description="Basic and acidic residues" evidence="2">
    <location>
        <begin position="103"/>
        <end position="113"/>
    </location>
</feature>
<keyword evidence="1" id="KW-0175">Coiled coil</keyword>
<dbReference type="VEuPathDB" id="FungiDB:Z518_08882"/>
<evidence type="ECO:0000313" key="3">
    <source>
        <dbReference type="EMBL" id="KIX01157.1"/>
    </source>
</evidence>
<dbReference type="InterPro" id="IPR021833">
    <property type="entry name" value="DUF3425"/>
</dbReference>
<gene>
    <name evidence="3" type="ORF">Z518_08882</name>
</gene>
<dbReference type="GeneID" id="25296953"/>
<keyword evidence="4" id="KW-1185">Reference proteome</keyword>
<evidence type="ECO:0000313" key="4">
    <source>
        <dbReference type="Proteomes" id="UP000053617"/>
    </source>
</evidence>
<reference evidence="3 4" key="1">
    <citation type="submission" date="2015-01" db="EMBL/GenBank/DDBJ databases">
        <title>The Genome Sequence of Rhinocladiella mackenzie CBS 650.93.</title>
        <authorList>
            <consortium name="The Broad Institute Genomics Platform"/>
            <person name="Cuomo C."/>
            <person name="de Hoog S."/>
            <person name="Gorbushina A."/>
            <person name="Stielow B."/>
            <person name="Teixiera M."/>
            <person name="Abouelleil A."/>
            <person name="Chapman S.B."/>
            <person name="Priest M."/>
            <person name="Young S.K."/>
            <person name="Wortman J."/>
            <person name="Nusbaum C."/>
            <person name="Birren B."/>
        </authorList>
    </citation>
    <scope>NUCLEOTIDE SEQUENCE [LARGE SCALE GENOMIC DNA]</scope>
    <source>
        <strain evidence="3 4">CBS 650.93</strain>
    </source>
</reference>
<feature type="region of interest" description="Disordered" evidence="2">
    <location>
        <begin position="102"/>
        <end position="142"/>
    </location>
</feature>
<evidence type="ECO:0000256" key="2">
    <source>
        <dbReference type="SAM" id="MobiDB-lite"/>
    </source>
</evidence>
<feature type="region of interest" description="Disordered" evidence="2">
    <location>
        <begin position="451"/>
        <end position="471"/>
    </location>
</feature>